<feature type="compositionally biased region" description="Basic and acidic residues" evidence="1">
    <location>
        <begin position="8"/>
        <end position="17"/>
    </location>
</feature>
<accession>A0A9D4WHY5</accession>
<feature type="region of interest" description="Disordered" evidence="1">
    <location>
        <begin position="1"/>
        <end position="60"/>
    </location>
</feature>
<gene>
    <name evidence="2" type="ORF">KIW84_066360</name>
</gene>
<reference evidence="2 3" key="1">
    <citation type="journal article" date="2022" name="Nat. Genet.">
        <title>Improved pea reference genome and pan-genome highlight genomic features and evolutionary characteristics.</title>
        <authorList>
            <person name="Yang T."/>
            <person name="Liu R."/>
            <person name="Luo Y."/>
            <person name="Hu S."/>
            <person name="Wang D."/>
            <person name="Wang C."/>
            <person name="Pandey M.K."/>
            <person name="Ge S."/>
            <person name="Xu Q."/>
            <person name="Li N."/>
            <person name="Li G."/>
            <person name="Huang Y."/>
            <person name="Saxena R.K."/>
            <person name="Ji Y."/>
            <person name="Li M."/>
            <person name="Yan X."/>
            <person name="He Y."/>
            <person name="Liu Y."/>
            <person name="Wang X."/>
            <person name="Xiang C."/>
            <person name="Varshney R.K."/>
            <person name="Ding H."/>
            <person name="Gao S."/>
            <person name="Zong X."/>
        </authorList>
    </citation>
    <scope>NUCLEOTIDE SEQUENCE [LARGE SCALE GENOMIC DNA]</scope>
    <source>
        <strain evidence="2 3">cv. Zhongwan 6</strain>
    </source>
</reference>
<sequence>MIVPIDISTDKTKNDVTKKKKKAPEKPQETPSKKAGPLTLDKNHGQSAGGSSSHVSKATRKDVLSKLMEVSKAPQKTITSSTIRKRSVNVLIKILTKYNDVEDEGKAGSEEE</sequence>
<evidence type="ECO:0000313" key="3">
    <source>
        <dbReference type="Proteomes" id="UP001058974"/>
    </source>
</evidence>
<evidence type="ECO:0000256" key="1">
    <source>
        <dbReference type="SAM" id="MobiDB-lite"/>
    </source>
</evidence>
<dbReference type="Proteomes" id="UP001058974">
    <property type="component" value="Chromosome 6"/>
</dbReference>
<dbReference type="AlphaFoldDB" id="A0A9D4WHY5"/>
<name>A0A9D4WHY5_PEA</name>
<organism evidence="2 3">
    <name type="scientific">Pisum sativum</name>
    <name type="common">Garden pea</name>
    <name type="synonym">Lathyrus oleraceus</name>
    <dbReference type="NCBI Taxonomy" id="3888"/>
    <lineage>
        <taxon>Eukaryota</taxon>
        <taxon>Viridiplantae</taxon>
        <taxon>Streptophyta</taxon>
        <taxon>Embryophyta</taxon>
        <taxon>Tracheophyta</taxon>
        <taxon>Spermatophyta</taxon>
        <taxon>Magnoliopsida</taxon>
        <taxon>eudicotyledons</taxon>
        <taxon>Gunneridae</taxon>
        <taxon>Pentapetalae</taxon>
        <taxon>rosids</taxon>
        <taxon>fabids</taxon>
        <taxon>Fabales</taxon>
        <taxon>Fabaceae</taxon>
        <taxon>Papilionoideae</taxon>
        <taxon>50 kb inversion clade</taxon>
        <taxon>NPAAA clade</taxon>
        <taxon>Hologalegina</taxon>
        <taxon>IRL clade</taxon>
        <taxon>Fabeae</taxon>
        <taxon>Lathyrus</taxon>
    </lineage>
</organism>
<dbReference type="EMBL" id="JAMSHJ010000006">
    <property type="protein sequence ID" value="KAI5401867.1"/>
    <property type="molecule type" value="Genomic_DNA"/>
</dbReference>
<comment type="caution">
    <text evidence="2">The sequence shown here is derived from an EMBL/GenBank/DDBJ whole genome shotgun (WGS) entry which is preliminary data.</text>
</comment>
<dbReference type="Gramene" id="Psat06G0636000-T1">
    <property type="protein sequence ID" value="KAI5401867.1"/>
    <property type="gene ID" value="KIW84_066360"/>
</dbReference>
<feature type="compositionally biased region" description="Polar residues" evidence="1">
    <location>
        <begin position="45"/>
        <end position="56"/>
    </location>
</feature>
<evidence type="ECO:0000313" key="2">
    <source>
        <dbReference type="EMBL" id="KAI5401867.1"/>
    </source>
</evidence>
<keyword evidence="3" id="KW-1185">Reference proteome</keyword>
<protein>
    <submittedName>
        <fullName evidence="2">Uncharacterized protein</fullName>
    </submittedName>
</protein>
<proteinExistence type="predicted"/>